<feature type="modified residue" description="4-aspartylphosphate" evidence="8">
    <location>
        <position position="52"/>
    </location>
</feature>
<evidence type="ECO:0000256" key="2">
    <source>
        <dbReference type="ARBA" id="ARBA00022741"/>
    </source>
</evidence>
<dbReference type="InterPro" id="IPR058031">
    <property type="entry name" value="AAA_lid_NorR"/>
</dbReference>
<sequence length="464" mass="51522">METILIVDDEKNYTLILAAVLEDEGFETLTANSGPEALDILSDSDVDLVLTDMKMPGMDGIDLLERVKKEDADLPVIMMTAHGTVEKAVEAMQKGAYNYILKPFDNEQLVLYVGKAVSMYRVVKENRQLRSAVESRYSFHNLIGKSKAMQDVFQIIRKVAPAMATVLLEGASGTGKELVANALHFNSPRKDKPLVAVNCSALAESLLESELFGHEKGAFTGAVSRKKGRFELADGGTLFLDEIGELSPGLQVKLLRVLQERVIERVGGVNPIPVNIRLIAATNKSLKAEVAEGNFREDLFYRLNVVPITLPSLRERLEDIRPLVGHFISKYSDQRYTGPPVTGIDRDVERLFYEYDWPGNVRELENVIERAVVMSPEEIIQVSDLPKDFIDNAHSTLHMDGIPVDASLYDTLALVEKNMIIRALKKANYVQAHAADLLGIGKSGLNQKIKKHKLFEKKKPGPAQ</sequence>
<dbReference type="SMART" id="SM00382">
    <property type="entry name" value="AAA"/>
    <property type="match status" value="1"/>
</dbReference>
<keyword evidence="1 8" id="KW-0597">Phosphoprotein</keyword>
<dbReference type="InterPro" id="IPR003593">
    <property type="entry name" value="AAA+_ATPase"/>
</dbReference>
<feature type="domain" description="Response regulatory" evidence="10">
    <location>
        <begin position="3"/>
        <end position="117"/>
    </location>
</feature>
<dbReference type="PROSITE" id="PS50110">
    <property type="entry name" value="RESPONSE_REGULATORY"/>
    <property type="match status" value="1"/>
</dbReference>
<accession>A0A5K7YW18</accession>
<dbReference type="GO" id="GO:0005524">
    <property type="term" value="F:ATP binding"/>
    <property type="evidence" value="ECO:0007669"/>
    <property type="project" value="UniProtKB-KW"/>
</dbReference>
<evidence type="ECO:0000259" key="10">
    <source>
        <dbReference type="PROSITE" id="PS50110"/>
    </source>
</evidence>
<keyword evidence="6" id="KW-0238">DNA-binding</keyword>
<evidence type="ECO:0000256" key="5">
    <source>
        <dbReference type="ARBA" id="ARBA00023015"/>
    </source>
</evidence>
<dbReference type="Gene3D" id="3.40.50.2300">
    <property type="match status" value="1"/>
</dbReference>
<keyword evidence="12" id="KW-1185">Reference proteome</keyword>
<keyword evidence="4" id="KW-0902">Two-component regulatory system</keyword>
<reference evidence="11 12" key="1">
    <citation type="submission" date="2019-11" db="EMBL/GenBank/DDBJ databases">
        <title>Comparative genomics of hydrocarbon-degrading Desulfosarcina strains.</title>
        <authorList>
            <person name="Watanabe M."/>
            <person name="Kojima H."/>
            <person name="Fukui M."/>
        </authorList>
    </citation>
    <scope>NUCLEOTIDE SEQUENCE [LARGE SCALE GENOMIC DNA]</scope>
    <source>
        <strain evidence="11 12">PL12</strain>
    </source>
</reference>
<dbReference type="SUPFAM" id="SSF46689">
    <property type="entry name" value="Homeodomain-like"/>
    <property type="match status" value="1"/>
</dbReference>
<keyword evidence="5" id="KW-0805">Transcription regulation</keyword>
<evidence type="ECO:0000259" key="9">
    <source>
        <dbReference type="PROSITE" id="PS50045"/>
    </source>
</evidence>
<dbReference type="Proteomes" id="UP000427906">
    <property type="component" value="Chromosome"/>
</dbReference>
<evidence type="ECO:0000313" key="11">
    <source>
        <dbReference type="EMBL" id="BBO70504.1"/>
    </source>
</evidence>
<dbReference type="Pfam" id="PF00158">
    <property type="entry name" value="Sigma54_activat"/>
    <property type="match status" value="1"/>
</dbReference>
<dbReference type="KEGG" id="dalk:DSCA_44340"/>
<dbReference type="GO" id="GO:0000160">
    <property type="term" value="P:phosphorelay signal transduction system"/>
    <property type="evidence" value="ECO:0007669"/>
    <property type="project" value="UniProtKB-KW"/>
</dbReference>
<dbReference type="PANTHER" id="PTHR32071">
    <property type="entry name" value="TRANSCRIPTIONAL REGULATORY PROTEIN"/>
    <property type="match status" value="1"/>
</dbReference>
<name>A0A5K7YW18_9BACT</name>
<evidence type="ECO:0000256" key="3">
    <source>
        <dbReference type="ARBA" id="ARBA00022840"/>
    </source>
</evidence>
<dbReference type="GO" id="GO:0006355">
    <property type="term" value="P:regulation of DNA-templated transcription"/>
    <property type="evidence" value="ECO:0007669"/>
    <property type="project" value="InterPro"/>
</dbReference>
<evidence type="ECO:0000313" key="12">
    <source>
        <dbReference type="Proteomes" id="UP000427906"/>
    </source>
</evidence>
<evidence type="ECO:0000256" key="8">
    <source>
        <dbReference type="PROSITE-ProRule" id="PRU00169"/>
    </source>
</evidence>
<dbReference type="Pfam" id="PF25601">
    <property type="entry name" value="AAA_lid_14"/>
    <property type="match status" value="1"/>
</dbReference>
<dbReference type="GO" id="GO:0043565">
    <property type="term" value="F:sequence-specific DNA binding"/>
    <property type="evidence" value="ECO:0007669"/>
    <property type="project" value="InterPro"/>
</dbReference>
<keyword evidence="7" id="KW-0804">Transcription</keyword>
<dbReference type="InterPro" id="IPR011006">
    <property type="entry name" value="CheY-like_superfamily"/>
</dbReference>
<dbReference type="PROSITE" id="PS00676">
    <property type="entry name" value="SIGMA54_INTERACT_2"/>
    <property type="match status" value="1"/>
</dbReference>
<dbReference type="OrthoDB" id="9763792at2"/>
<gene>
    <name evidence="11" type="ORF">DSCA_44340</name>
</gene>
<dbReference type="Pfam" id="PF02954">
    <property type="entry name" value="HTH_8"/>
    <property type="match status" value="1"/>
</dbReference>
<evidence type="ECO:0000256" key="4">
    <source>
        <dbReference type="ARBA" id="ARBA00023012"/>
    </source>
</evidence>
<dbReference type="Gene3D" id="3.40.50.300">
    <property type="entry name" value="P-loop containing nucleotide triphosphate hydrolases"/>
    <property type="match status" value="1"/>
</dbReference>
<dbReference type="InterPro" id="IPR001789">
    <property type="entry name" value="Sig_transdc_resp-reg_receiver"/>
</dbReference>
<keyword evidence="3" id="KW-0067">ATP-binding</keyword>
<evidence type="ECO:0000256" key="1">
    <source>
        <dbReference type="ARBA" id="ARBA00022553"/>
    </source>
</evidence>
<dbReference type="FunFam" id="3.40.50.2300:FF:000018">
    <property type="entry name" value="DNA-binding transcriptional regulator NtrC"/>
    <property type="match status" value="1"/>
</dbReference>
<keyword evidence="2" id="KW-0547">Nucleotide-binding</keyword>
<dbReference type="InterPro" id="IPR025944">
    <property type="entry name" value="Sigma_54_int_dom_CS"/>
</dbReference>
<dbReference type="Pfam" id="PF00072">
    <property type="entry name" value="Response_reg"/>
    <property type="match status" value="1"/>
</dbReference>
<feature type="domain" description="Sigma-54 factor interaction" evidence="9">
    <location>
        <begin position="142"/>
        <end position="373"/>
    </location>
</feature>
<dbReference type="InterPro" id="IPR002078">
    <property type="entry name" value="Sigma_54_int"/>
</dbReference>
<dbReference type="SUPFAM" id="SSF52172">
    <property type="entry name" value="CheY-like"/>
    <property type="match status" value="1"/>
</dbReference>
<dbReference type="Gene3D" id="1.10.8.60">
    <property type="match status" value="1"/>
</dbReference>
<dbReference type="SUPFAM" id="SSF52540">
    <property type="entry name" value="P-loop containing nucleoside triphosphate hydrolases"/>
    <property type="match status" value="1"/>
</dbReference>
<organism evidence="11 12">
    <name type="scientific">Desulfosarcina alkanivorans</name>
    <dbReference type="NCBI Taxonomy" id="571177"/>
    <lineage>
        <taxon>Bacteria</taxon>
        <taxon>Pseudomonadati</taxon>
        <taxon>Thermodesulfobacteriota</taxon>
        <taxon>Desulfobacteria</taxon>
        <taxon>Desulfobacterales</taxon>
        <taxon>Desulfosarcinaceae</taxon>
        <taxon>Desulfosarcina</taxon>
    </lineage>
</organism>
<protein>
    <submittedName>
        <fullName evidence="11">Acetoacetate metabolism regulatory protein AtoC</fullName>
    </submittedName>
</protein>
<dbReference type="FunFam" id="3.40.50.300:FF:000006">
    <property type="entry name" value="DNA-binding transcriptional regulator NtrC"/>
    <property type="match status" value="1"/>
</dbReference>
<dbReference type="SMART" id="SM00448">
    <property type="entry name" value="REC"/>
    <property type="match status" value="1"/>
</dbReference>
<dbReference type="PRINTS" id="PR01590">
    <property type="entry name" value="HTHFIS"/>
</dbReference>
<dbReference type="PROSITE" id="PS00688">
    <property type="entry name" value="SIGMA54_INTERACT_3"/>
    <property type="match status" value="1"/>
</dbReference>
<dbReference type="InterPro" id="IPR002197">
    <property type="entry name" value="HTH_Fis"/>
</dbReference>
<dbReference type="InterPro" id="IPR025943">
    <property type="entry name" value="Sigma_54_int_dom_ATP-bd_2"/>
</dbReference>
<dbReference type="AlphaFoldDB" id="A0A5K7YW18"/>
<dbReference type="RefSeq" id="WP_155318448.1">
    <property type="nucleotide sequence ID" value="NZ_AP021874.1"/>
</dbReference>
<evidence type="ECO:0000256" key="7">
    <source>
        <dbReference type="ARBA" id="ARBA00023163"/>
    </source>
</evidence>
<proteinExistence type="predicted"/>
<dbReference type="InterPro" id="IPR009057">
    <property type="entry name" value="Homeodomain-like_sf"/>
</dbReference>
<dbReference type="Gene3D" id="1.10.10.60">
    <property type="entry name" value="Homeodomain-like"/>
    <property type="match status" value="1"/>
</dbReference>
<dbReference type="PROSITE" id="PS50045">
    <property type="entry name" value="SIGMA54_INTERACT_4"/>
    <property type="match status" value="1"/>
</dbReference>
<evidence type="ECO:0000256" key="6">
    <source>
        <dbReference type="ARBA" id="ARBA00023125"/>
    </source>
</evidence>
<dbReference type="CDD" id="cd00009">
    <property type="entry name" value="AAA"/>
    <property type="match status" value="1"/>
</dbReference>
<dbReference type="EMBL" id="AP021874">
    <property type="protein sequence ID" value="BBO70504.1"/>
    <property type="molecule type" value="Genomic_DNA"/>
</dbReference>
<dbReference type="InterPro" id="IPR027417">
    <property type="entry name" value="P-loop_NTPase"/>
</dbReference>